<comment type="caution">
    <text evidence="1">The sequence shown here is derived from an EMBL/GenBank/DDBJ whole genome shotgun (WGS) entry which is preliminary data.</text>
</comment>
<accession>A0AAV4A5Z4</accession>
<protein>
    <submittedName>
        <fullName evidence="1">Uncharacterized protein</fullName>
    </submittedName>
</protein>
<dbReference type="AlphaFoldDB" id="A0AAV4A5Z4"/>
<dbReference type="EMBL" id="BLXT01003727">
    <property type="protein sequence ID" value="GFO03681.1"/>
    <property type="molecule type" value="Genomic_DNA"/>
</dbReference>
<reference evidence="1 2" key="1">
    <citation type="journal article" date="2021" name="Elife">
        <title>Chloroplast acquisition without the gene transfer in kleptoplastic sea slugs, Plakobranchus ocellatus.</title>
        <authorList>
            <person name="Maeda T."/>
            <person name="Takahashi S."/>
            <person name="Yoshida T."/>
            <person name="Shimamura S."/>
            <person name="Takaki Y."/>
            <person name="Nagai Y."/>
            <person name="Toyoda A."/>
            <person name="Suzuki Y."/>
            <person name="Arimoto A."/>
            <person name="Ishii H."/>
            <person name="Satoh N."/>
            <person name="Nishiyama T."/>
            <person name="Hasebe M."/>
            <person name="Maruyama T."/>
            <person name="Minagawa J."/>
            <person name="Obokata J."/>
            <person name="Shigenobu S."/>
        </authorList>
    </citation>
    <scope>NUCLEOTIDE SEQUENCE [LARGE SCALE GENOMIC DNA]</scope>
</reference>
<dbReference type="Proteomes" id="UP000735302">
    <property type="component" value="Unassembled WGS sequence"/>
</dbReference>
<evidence type="ECO:0000313" key="2">
    <source>
        <dbReference type="Proteomes" id="UP000735302"/>
    </source>
</evidence>
<sequence>MLPSALWIRQDGLGAERGDRERVNIIRLLHCEKRKLLLVFIWPCVSRSISAFLKPAPLSQSLLAMGSAVNILSQVQASHPAPWPNRGPESLISPVSGLAMQSIHSISL</sequence>
<organism evidence="1 2">
    <name type="scientific">Plakobranchus ocellatus</name>
    <dbReference type="NCBI Taxonomy" id="259542"/>
    <lineage>
        <taxon>Eukaryota</taxon>
        <taxon>Metazoa</taxon>
        <taxon>Spiralia</taxon>
        <taxon>Lophotrochozoa</taxon>
        <taxon>Mollusca</taxon>
        <taxon>Gastropoda</taxon>
        <taxon>Heterobranchia</taxon>
        <taxon>Euthyneura</taxon>
        <taxon>Panpulmonata</taxon>
        <taxon>Sacoglossa</taxon>
        <taxon>Placobranchoidea</taxon>
        <taxon>Plakobranchidae</taxon>
        <taxon>Plakobranchus</taxon>
    </lineage>
</organism>
<gene>
    <name evidence="1" type="ORF">PoB_003018600</name>
</gene>
<proteinExistence type="predicted"/>
<keyword evidence="2" id="KW-1185">Reference proteome</keyword>
<evidence type="ECO:0000313" key="1">
    <source>
        <dbReference type="EMBL" id="GFO03681.1"/>
    </source>
</evidence>
<name>A0AAV4A5Z4_9GAST</name>